<evidence type="ECO:0000313" key="1">
    <source>
        <dbReference type="EMBL" id="SKA23363.1"/>
    </source>
</evidence>
<gene>
    <name evidence="1" type="ORF">SAMN04488128_1021808</name>
</gene>
<accession>A0A1T4S563</accession>
<protein>
    <submittedName>
        <fullName evidence="1">Uncharacterized protein</fullName>
    </submittedName>
</protein>
<reference evidence="2" key="1">
    <citation type="submission" date="2017-02" db="EMBL/GenBank/DDBJ databases">
        <authorList>
            <person name="Varghese N."/>
            <person name="Submissions S."/>
        </authorList>
    </citation>
    <scope>NUCLEOTIDE SEQUENCE [LARGE SCALE GENOMIC DNA]</scope>
    <source>
        <strain evidence="2">DSM 22224</strain>
    </source>
</reference>
<dbReference type="Gene3D" id="3.90.226.10">
    <property type="entry name" value="2-enoyl-CoA Hydratase, Chain A, domain 1"/>
    <property type="match status" value="1"/>
</dbReference>
<dbReference type="Proteomes" id="UP000190367">
    <property type="component" value="Unassembled WGS sequence"/>
</dbReference>
<dbReference type="AlphaFoldDB" id="A0A1T4S563"/>
<proteinExistence type="predicted"/>
<dbReference type="EMBL" id="FUWZ01000002">
    <property type="protein sequence ID" value="SKA23363.1"/>
    <property type="molecule type" value="Genomic_DNA"/>
</dbReference>
<keyword evidence="2" id="KW-1185">Reference proteome</keyword>
<sequence>MAAVGAALIQDYGFGKIVREETGDMPTLYASQFSFQLPRTKMVVKVPKRYIVRPNKSEKPEGVRPDIILQDHLLDDTDEVLPVLLRTLTKK</sequence>
<name>A0A1T4S563_9BACT</name>
<organism evidence="1 2">
    <name type="scientific">Chitinophaga eiseniae</name>
    <dbReference type="NCBI Taxonomy" id="634771"/>
    <lineage>
        <taxon>Bacteria</taxon>
        <taxon>Pseudomonadati</taxon>
        <taxon>Bacteroidota</taxon>
        <taxon>Chitinophagia</taxon>
        <taxon>Chitinophagales</taxon>
        <taxon>Chitinophagaceae</taxon>
        <taxon>Chitinophaga</taxon>
    </lineage>
</organism>
<evidence type="ECO:0000313" key="2">
    <source>
        <dbReference type="Proteomes" id="UP000190367"/>
    </source>
</evidence>
<dbReference type="RefSeq" id="WP_078670231.1">
    <property type="nucleotide sequence ID" value="NZ_FUWZ01000002.1"/>
</dbReference>
<dbReference type="STRING" id="634771.SAMN04488128_1021808"/>
<dbReference type="OrthoDB" id="2327485at2"/>